<gene>
    <name evidence="2" type="ORF">GCM10023092_10320</name>
</gene>
<evidence type="ECO:0008006" key="4">
    <source>
        <dbReference type="Google" id="ProtNLM"/>
    </source>
</evidence>
<dbReference type="RefSeq" id="WP_344823446.1">
    <property type="nucleotide sequence ID" value="NZ_BAABEZ010000013.1"/>
</dbReference>
<dbReference type="Proteomes" id="UP001501410">
    <property type="component" value="Unassembled WGS sequence"/>
</dbReference>
<dbReference type="InterPro" id="IPR022134">
    <property type="entry name" value="DUF3667"/>
</dbReference>
<feature type="transmembrane region" description="Helical" evidence="1">
    <location>
        <begin position="129"/>
        <end position="146"/>
    </location>
</feature>
<keyword evidence="1" id="KW-1133">Transmembrane helix</keyword>
<feature type="transmembrane region" description="Helical" evidence="1">
    <location>
        <begin position="223"/>
        <end position="249"/>
    </location>
</feature>
<comment type="caution">
    <text evidence="2">The sequence shown here is derived from an EMBL/GenBank/DDBJ whole genome shotgun (WGS) entry which is preliminary data.</text>
</comment>
<evidence type="ECO:0000313" key="2">
    <source>
        <dbReference type="EMBL" id="GAA4452002.1"/>
    </source>
</evidence>
<feature type="transmembrane region" description="Helical" evidence="1">
    <location>
        <begin position="78"/>
        <end position="98"/>
    </location>
</feature>
<feature type="transmembrane region" description="Helical" evidence="1">
    <location>
        <begin position="193"/>
        <end position="211"/>
    </location>
</feature>
<organism evidence="2 3">
    <name type="scientific">Rurimicrobium arvi</name>
    <dbReference type="NCBI Taxonomy" id="2049916"/>
    <lineage>
        <taxon>Bacteria</taxon>
        <taxon>Pseudomonadati</taxon>
        <taxon>Bacteroidota</taxon>
        <taxon>Chitinophagia</taxon>
        <taxon>Chitinophagales</taxon>
        <taxon>Chitinophagaceae</taxon>
        <taxon>Rurimicrobium</taxon>
    </lineage>
</organism>
<feature type="transmembrane region" description="Helical" evidence="1">
    <location>
        <begin position="158"/>
        <end position="181"/>
    </location>
</feature>
<keyword evidence="1" id="KW-0812">Transmembrane</keyword>
<dbReference type="Pfam" id="PF12412">
    <property type="entry name" value="DUF3667"/>
    <property type="match status" value="1"/>
</dbReference>
<keyword evidence="3" id="KW-1185">Reference proteome</keyword>
<protein>
    <recommendedName>
        <fullName evidence="4">DUF3667 domain-containing protein</fullName>
    </recommendedName>
</protein>
<reference evidence="3" key="1">
    <citation type="journal article" date="2019" name="Int. J. Syst. Evol. Microbiol.">
        <title>The Global Catalogue of Microorganisms (GCM) 10K type strain sequencing project: providing services to taxonomists for standard genome sequencing and annotation.</title>
        <authorList>
            <consortium name="The Broad Institute Genomics Platform"/>
            <consortium name="The Broad Institute Genome Sequencing Center for Infectious Disease"/>
            <person name="Wu L."/>
            <person name="Ma J."/>
        </authorList>
    </citation>
    <scope>NUCLEOTIDE SEQUENCE [LARGE SCALE GENOMIC DNA]</scope>
    <source>
        <strain evidence="3">JCM 31921</strain>
    </source>
</reference>
<keyword evidence="1" id="KW-0472">Membrane</keyword>
<sequence>MHSSDHCLNCQSPADQAYCPVCGQKTDTHRITVKHFVLHDLLHGVWHLEKGIWFTLKETLFRPGYAAVNYIEGRRVRYYNIFYLTLLVLGFILLLSHWQHKLYPAEGDIIQFEGDGTVLKHFFETWSKPLIFSFVPFTAACAWIVFRRLRYNFAEHNIIGGFCLLAITLYIALETIVSLLPPDGKISGPVIDWSSQIITILILLQPLICYRQVAKKKYTTGGFIWRIVLLYLLMILAFILLVFVCMAIVSKGNFDGRFSL</sequence>
<name>A0ABP8MME8_9BACT</name>
<evidence type="ECO:0000256" key="1">
    <source>
        <dbReference type="SAM" id="Phobius"/>
    </source>
</evidence>
<accession>A0ABP8MME8</accession>
<proteinExistence type="predicted"/>
<evidence type="ECO:0000313" key="3">
    <source>
        <dbReference type="Proteomes" id="UP001501410"/>
    </source>
</evidence>
<dbReference type="EMBL" id="BAABEZ010000013">
    <property type="protein sequence ID" value="GAA4452002.1"/>
    <property type="molecule type" value="Genomic_DNA"/>
</dbReference>